<evidence type="ECO:0000256" key="1">
    <source>
        <dbReference type="SAM" id="MobiDB-lite"/>
    </source>
</evidence>
<dbReference type="PANTHER" id="PTHR22938">
    <property type="entry name" value="ZINC FINGER PROTEIN 598"/>
    <property type="match status" value="1"/>
</dbReference>
<comment type="caution">
    <text evidence="3">The sequence shown here is derived from an EMBL/GenBank/DDBJ whole genome shotgun (WGS) entry which is preliminary data.</text>
</comment>
<keyword evidence="4" id="KW-1185">Reference proteome</keyword>
<dbReference type="GO" id="GO:0016567">
    <property type="term" value="P:protein ubiquitination"/>
    <property type="evidence" value="ECO:0007669"/>
    <property type="project" value="TreeGrafter"/>
</dbReference>
<sequence>MVEKCFFCEEDLEWVAYGSCDHRGVCSTCVVRNRVLRKDLRCYRCTYRFKLVYVTKLSSDIPRRWTEGQIGPYWYHEKSKALFNDFDEYTRIREMCRFVCTSCNETNFECIGQLMTHLYERHRLYMCTACLVYCSRFVGEQKLFTKAQLNQHIRTGDSEADGSVIERAGFTGHPKCELCRNPFYGDEEVFVHIWRVSSCRCHICNRLRPGIPDNDVEDHFLVEHIDSEDGYWFAPFSIIRAFDDQAHLNLHNAHVHYTTEAPLHVQYGRSSWFAPGGVSTSGCQTELGQNSGSVVSYTVAAPSRNQTDISVTTTSSSRTNQGLIQSFISALEPVQSSSAYAESSHHARVGMTGTRAHASSLYTQSSPTPEEIHDTRALEEPSLSISPQASAAQNRSLPSSSRSENKALSEKICDRLFKSLKKTSGKYRHGLIDARSYLEYLKNHGLSDLVLDVASFCPDRARRVELIETYLASVRERVDTVVSSDGSEDEDSD</sequence>
<dbReference type="InterPro" id="IPR057634">
    <property type="entry name" value="PAH_ZNF598/HEL2"/>
</dbReference>
<evidence type="ECO:0000313" key="4">
    <source>
        <dbReference type="Proteomes" id="UP000489600"/>
    </source>
</evidence>
<dbReference type="GO" id="GO:0072344">
    <property type="term" value="P:rescue of stalled ribosome"/>
    <property type="evidence" value="ECO:0007669"/>
    <property type="project" value="InterPro"/>
</dbReference>
<proteinExistence type="predicted"/>
<dbReference type="Proteomes" id="UP000489600">
    <property type="component" value="Unassembled WGS sequence"/>
</dbReference>
<name>A0A565BQD3_9BRAS</name>
<evidence type="ECO:0000259" key="2">
    <source>
        <dbReference type="Pfam" id="PF23202"/>
    </source>
</evidence>
<dbReference type="Pfam" id="PF23202">
    <property type="entry name" value="PAH_ZNF598"/>
    <property type="match status" value="1"/>
</dbReference>
<feature type="region of interest" description="Disordered" evidence="1">
    <location>
        <begin position="359"/>
        <end position="404"/>
    </location>
</feature>
<organism evidence="3 4">
    <name type="scientific">Arabis nemorensis</name>
    <dbReference type="NCBI Taxonomy" id="586526"/>
    <lineage>
        <taxon>Eukaryota</taxon>
        <taxon>Viridiplantae</taxon>
        <taxon>Streptophyta</taxon>
        <taxon>Embryophyta</taxon>
        <taxon>Tracheophyta</taxon>
        <taxon>Spermatophyta</taxon>
        <taxon>Magnoliopsida</taxon>
        <taxon>eudicotyledons</taxon>
        <taxon>Gunneridae</taxon>
        <taxon>Pentapetalae</taxon>
        <taxon>rosids</taxon>
        <taxon>malvids</taxon>
        <taxon>Brassicales</taxon>
        <taxon>Brassicaceae</taxon>
        <taxon>Arabideae</taxon>
        <taxon>Arabis</taxon>
    </lineage>
</organism>
<dbReference type="OrthoDB" id="3838338at2759"/>
<feature type="compositionally biased region" description="Polar residues" evidence="1">
    <location>
        <begin position="383"/>
        <end position="402"/>
    </location>
</feature>
<feature type="compositionally biased region" description="Basic and acidic residues" evidence="1">
    <location>
        <begin position="370"/>
        <end position="379"/>
    </location>
</feature>
<dbReference type="InterPro" id="IPR044288">
    <property type="entry name" value="ZNF598/HEL2"/>
</dbReference>
<reference evidence="3" key="1">
    <citation type="submission" date="2019-07" db="EMBL/GenBank/DDBJ databases">
        <authorList>
            <person name="Dittberner H."/>
        </authorList>
    </citation>
    <scope>NUCLEOTIDE SEQUENCE [LARGE SCALE GENOMIC DNA]</scope>
</reference>
<protein>
    <recommendedName>
        <fullName evidence="2">ZNF598/HEL2 PAH domain-containing protein</fullName>
    </recommendedName>
</protein>
<accession>A0A565BQD3</accession>
<dbReference type="GO" id="GO:0061630">
    <property type="term" value="F:ubiquitin protein ligase activity"/>
    <property type="evidence" value="ECO:0007669"/>
    <property type="project" value="InterPro"/>
</dbReference>
<dbReference type="PANTHER" id="PTHR22938:SF9">
    <property type="entry name" value="RING-TYPE E3 UBIQUITIN TRANSFERASE"/>
    <property type="match status" value="1"/>
</dbReference>
<dbReference type="AlphaFoldDB" id="A0A565BQD3"/>
<dbReference type="EMBL" id="CABITT030000004">
    <property type="protein sequence ID" value="VVB03580.1"/>
    <property type="molecule type" value="Genomic_DNA"/>
</dbReference>
<gene>
    <name evidence="3" type="ORF">ANE_LOCUS14024</name>
</gene>
<dbReference type="GO" id="GO:0043022">
    <property type="term" value="F:ribosome binding"/>
    <property type="evidence" value="ECO:0007669"/>
    <property type="project" value="TreeGrafter"/>
</dbReference>
<evidence type="ECO:0000313" key="3">
    <source>
        <dbReference type="EMBL" id="VVB03580.1"/>
    </source>
</evidence>
<feature type="domain" description="ZNF598/HEL2 PAH" evidence="2">
    <location>
        <begin position="417"/>
        <end position="470"/>
    </location>
</feature>